<evidence type="ECO:0000256" key="2">
    <source>
        <dbReference type="ARBA" id="ARBA00006190"/>
    </source>
</evidence>
<evidence type="ECO:0000256" key="7">
    <source>
        <dbReference type="SAM" id="MobiDB-lite"/>
    </source>
</evidence>
<evidence type="ECO:0000313" key="9">
    <source>
        <dbReference type="Proteomes" id="UP000007797"/>
    </source>
</evidence>
<keyword evidence="4" id="KW-0967">Endosome</keyword>
<name>F4QEK3_CACFS</name>
<evidence type="ECO:0000256" key="4">
    <source>
        <dbReference type="ARBA" id="ARBA00022753"/>
    </source>
</evidence>
<dbReference type="GO" id="GO:0005771">
    <property type="term" value="C:multivesicular body"/>
    <property type="evidence" value="ECO:0007669"/>
    <property type="project" value="TreeGrafter"/>
</dbReference>
<evidence type="ECO:0000313" key="8">
    <source>
        <dbReference type="EMBL" id="EGG14114.1"/>
    </source>
</evidence>
<dbReference type="Proteomes" id="UP000007797">
    <property type="component" value="Unassembled WGS sequence"/>
</dbReference>
<dbReference type="PANTHER" id="PTHR22761">
    <property type="entry name" value="CHARGED MULTIVESICULAR BODY PROTEIN"/>
    <property type="match status" value="1"/>
</dbReference>
<dbReference type="RefSeq" id="XP_004350822.1">
    <property type="nucleotide sequence ID" value="XM_004350771.1"/>
</dbReference>
<dbReference type="InterPro" id="IPR005024">
    <property type="entry name" value="Snf7_fam"/>
</dbReference>
<comment type="subcellular location">
    <subcellularLocation>
        <location evidence="1">Endosome membrane</location>
    </subcellularLocation>
</comment>
<dbReference type="Gene3D" id="1.10.287.1060">
    <property type="entry name" value="ESAT-6-like"/>
    <property type="match status" value="1"/>
</dbReference>
<sequence length="271" mass="30720">MGVFYSFCGGEGRKGNGISNTDKAVLDLKVQRDKLKQYQVQINIVIQKEIEIAKECTKTKKRNQALLALKKKKYQEKLLDDTNQNLINIQEMISKIELAEFQVKIFDSLKKGNTALNALQKEMSLEDVENLMAETEDAIAYQNEISAALAGQFSPEEEDSLLEELEAMEKQMTQFPKVPNNKLDVNLDHIIPAVEQPTKQAVQIGGESSTSTTSTSKVEVEPEQLVNVEDIKPIDVDQDDDIQEEEQEEEEEEEIEKVVKEKPKKQLEMAM</sequence>
<dbReference type="AlphaFoldDB" id="F4QEK3"/>
<evidence type="ECO:0000256" key="3">
    <source>
        <dbReference type="ARBA" id="ARBA00022448"/>
    </source>
</evidence>
<evidence type="ECO:0000256" key="6">
    <source>
        <dbReference type="ARBA" id="ARBA00023136"/>
    </source>
</evidence>
<feature type="compositionally biased region" description="Acidic residues" evidence="7">
    <location>
        <begin position="236"/>
        <end position="255"/>
    </location>
</feature>
<dbReference type="OrthoDB" id="441172at2759"/>
<comment type="similarity">
    <text evidence="2">Belongs to the SNF7 family.</text>
</comment>
<gene>
    <name evidence="8" type="primary">vps20</name>
    <name evidence="8" type="ORF">DFA_11878</name>
</gene>
<keyword evidence="5" id="KW-0653">Protein transport</keyword>
<protein>
    <submittedName>
        <fullName evidence="8">SNF7 family protein</fullName>
    </submittedName>
</protein>
<keyword evidence="9" id="KW-1185">Reference proteome</keyword>
<reference evidence="9" key="1">
    <citation type="journal article" date="2011" name="Genome Res.">
        <title>Phylogeny-wide analysis of social amoeba genomes highlights ancient origins for complex intercellular communication.</title>
        <authorList>
            <person name="Heidel A.J."/>
            <person name="Lawal H.M."/>
            <person name="Felder M."/>
            <person name="Schilde C."/>
            <person name="Helps N.R."/>
            <person name="Tunggal B."/>
            <person name="Rivero F."/>
            <person name="John U."/>
            <person name="Schleicher M."/>
            <person name="Eichinger L."/>
            <person name="Platzer M."/>
            <person name="Noegel A.A."/>
            <person name="Schaap P."/>
            <person name="Gloeckner G."/>
        </authorList>
    </citation>
    <scope>NUCLEOTIDE SEQUENCE [LARGE SCALE GENOMIC DNA]</scope>
    <source>
        <strain evidence="9">SH3</strain>
    </source>
</reference>
<dbReference type="GO" id="GO:0000815">
    <property type="term" value="C:ESCRT III complex"/>
    <property type="evidence" value="ECO:0007669"/>
    <property type="project" value="TreeGrafter"/>
</dbReference>
<dbReference type="GeneID" id="14866418"/>
<keyword evidence="6" id="KW-0472">Membrane</keyword>
<evidence type="ECO:0000256" key="1">
    <source>
        <dbReference type="ARBA" id="ARBA00004608"/>
    </source>
</evidence>
<proteinExistence type="inferred from homology"/>
<dbReference type="GO" id="GO:0015031">
    <property type="term" value="P:protein transport"/>
    <property type="evidence" value="ECO:0007669"/>
    <property type="project" value="UniProtKB-KW"/>
</dbReference>
<dbReference type="GO" id="GO:0006900">
    <property type="term" value="P:vesicle budding from membrane"/>
    <property type="evidence" value="ECO:0007669"/>
    <property type="project" value="TreeGrafter"/>
</dbReference>
<keyword evidence="3" id="KW-0813">Transport</keyword>
<accession>F4QEK3</accession>
<evidence type="ECO:0000256" key="5">
    <source>
        <dbReference type="ARBA" id="ARBA00022927"/>
    </source>
</evidence>
<feature type="compositionally biased region" description="Basic and acidic residues" evidence="7">
    <location>
        <begin position="256"/>
        <end position="271"/>
    </location>
</feature>
<dbReference type="EMBL" id="GL883029">
    <property type="protein sequence ID" value="EGG14114.1"/>
    <property type="molecule type" value="Genomic_DNA"/>
</dbReference>
<dbReference type="KEGG" id="dfa:DFA_11878"/>
<dbReference type="PANTHER" id="PTHR22761:SF5">
    <property type="entry name" value="CHARGED MULTIVESICULAR BODY PROTEIN 6"/>
    <property type="match status" value="1"/>
</dbReference>
<dbReference type="STRING" id="1054147.F4QEK3"/>
<feature type="region of interest" description="Disordered" evidence="7">
    <location>
        <begin position="198"/>
        <end position="271"/>
    </location>
</feature>
<dbReference type="GO" id="GO:0032511">
    <property type="term" value="P:late endosome to vacuole transport via multivesicular body sorting pathway"/>
    <property type="evidence" value="ECO:0007669"/>
    <property type="project" value="TreeGrafter"/>
</dbReference>
<dbReference type="Pfam" id="PF03357">
    <property type="entry name" value="Snf7"/>
    <property type="match status" value="1"/>
</dbReference>
<dbReference type="OMA" id="RAKQPAM"/>
<organism evidence="8 9">
    <name type="scientific">Cavenderia fasciculata</name>
    <name type="common">Slime mold</name>
    <name type="synonym">Dictyostelium fasciculatum</name>
    <dbReference type="NCBI Taxonomy" id="261658"/>
    <lineage>
        <taxon>Eukaryota</taxon>
        <taxon>Amoebozoa</taxon>
        <taxon>Evosea</taxon>
        <taxon>Eumycetozoa</taxon>
        <taxon>Dictyostelia</taxon>
        <taxon>Acytosteliales</taxon>
        <taxon>Cavenderiaceae</taxon>
        <taxon>Cavenderia</taxon>
    </lineage>
</organism>